<evidence type="ECO:0000313" key="2">
    <source>
        <dbReference type="Proteomes" id="UP000019678"/>
    </source>
</evidence>
<gene>
    <name evidence="1" type="ORF">CAP_0557</name>
</gene>
<comment type="caution">
    <text evidence="1">The sequence shown here is derived from an EMBL/GenBank/DDBJ whole genome shotgun (WGS) entry which is preliminary data.</text>
</comment>
<name>A0A017SUM3_9BACT</name>
<protein>
    <submittedName>
        <fullName evidence="1">Uncharacterized protein</fullName>
    </submittedName>
</protein>
<accession>A0A017SUM3</accession>
<proteinExistence type="predicted"/>
<organism evidence="1 2">
    <name type="scientific">Chondromyces apiculatus DSM 436</name>
    <dbReference type="NCBI Taxonomy" id="1192034"/>
    <lineage>
        <taxon>Bacteria</taxon>
        <taxon>Pseudomonadati</taxon>
        <taxon>Myxococcota</taxon>
        <taxon>Polyangia</taxon>
        <taxon>Polyangiales</taxon>
        <taxon>Polyangiaceae</taxon>
        <taxon>Chondromyces</taxon>
    </lineage>
</organism>
<evidence type="ECO:0000313" key="1">
    <source>
        <dbReference type="EMBL" id="EYF00467.1"/>
    </source>
</evidence>
<dbReference type="Proteomes" id="UP000019678">
    <property type="component" value="Unassembled WGS sequence"/>
</dbReference>
<dbReference type="STRING" id="1192034.CAP_0557"/>
<dbReference type="EMBL" id="ASRX01000109">
    <property type="protein sequence ID" value="EYF00467.1"/>
    <property type="molecule type" value="Genomic_DNA"/>
</dbReference>
<dbReference type="AlphaFoldDB" id="A0A017SUM3"/>
<dbReference type="OrthoDB" id="5512825at2"/>
<sequence length="164" mass="18533">MVVTARGWSFWRAEAPLKDHNRFRLERLTQRYAQRIGAAEAPDEAEFLRAFAEVQARVLRPAMEEIGAELCRAGHAAHVVLDEGPEKPSIELVLGLRGARASRNRVGFSVIRWDGYPLQILAYLEVNPPKFDLERFEKAAELGEDRVEQMLVDAVEHILSCNAP</sequence>
<reference evidence="1 2" key="1">
    <citation type="submission" date="2013-05" db="EMBL/GenBank/DDBJ databases">
        <title>Genome assembly of Chondromyces apiculatus DSM 436.</title>
        <authorList>
            <person name="Sharma G."/>
            <person name="Khatri I."/>
            <person name="Kaur C."/>
            <person name="Mayilraj S."/>
            <person name="Subramanian S."/>
        </authorList>
    </citation>
    <scope>NUCLEOTIDE SEQUENCE [LARGE SCALE GENOMIC DNA]</scope>
    <source>
        <strain evidence="1 2">DSM 436</strain>
    </source>
</reference>
<keyword evidence="2" id="KW-1185">Reference proteome</keyword>
<dbReference type="RefSeq" id="WP_044251219.1">
    <property type="nucleotide sequence ID" value="NZ_ASRX01000109.1"/>
</dbReference>